<organism evidence="1 2">
    <name type="scientific">Desulfurispirillum indicum (strain ATCC BAA-1389 / DSM 22839 / S5)</name>
    <dbReference type="NCBI Taxonomy" id="653733"/>
    <lineage>
        <taxon>Bacteria</taxon>
        <taxon>Pseudomonadati</taxon>
        <taxon>Chrysiogenota</taxon>
        <taxon>Chrysiogenia</taxon>
        <taxon>Chrysiogenales</taxon>
        <taxon>Chrysiogenaceae</taxon>
        <taxon>Desulfurispirillum</taxon>
    </lineage>
</organism>
<sequence length="325" mass="36632">MTVALYFPLDEATPDIGADYLELTSFFSRDNQAFTSDIINASEIGAEEDYGDVDAEINQREEIRSQVIRCIGDRKTALGDCYPFKLDAQGDLLIYQKDSIEIGQAAYLLSLILSHLKSVSPILSGSSVYPHEDEVRKLREYFQYFATAALAAEIGGQAWSFGHPRPDHTGFFTKLKEIWGVLKDGMVDPDPSAPIHPQDDQVDIFAWKGHPDGLPGFLLAGAQVATGANWKEKSIKGHLTDVFWKRWFGRQPVSQLVCYHIIPFARPDREFRDDVLNFGNVLHRLRIPYRVKEAMNLHGEGIPIEAFDLLPEAVDWLNSYCQRGI</sequence>
<proteinExistence type="predicted"/>
<dbReference type="RefSeq" id="WP_013506893.1">
    <property type="nucleotide sequence ID" value="NC_014836.1"/>
</dbReference>
<dbReference type="KEGG" id="din:Selin_2303"/>
<dbReference type="STRING" id="653733.Selin_2303"/>
<accession>E6W455</accession>
<dbReference type="OrthoDB" id="8443799at2"/>
<name>E6W455_DESIS</name>
<dbReference type="AlphaFoldDB" id="E6W455"/>
<dbReference type="eggNOG" id="ENOG50335E6">
    <property type="taxonomic scope" value="Bacteria"/>
</dbReference>
<dbReference type="EMBL" id="CP002432">
    <property type="protein sequence ID" value="ADU67019.1"/>
    <property type="molecule type" value="Genomic_DNA"/>
</dbReference>
<dbReference type="InParanoid" id="E6W455"/>
<reference evidence="1 2" key="1">
    <citation type="submission" date="2010-12" db="EMBL/GenBank/DDBJ databases">
        <title>Complete sequence of Desulfurispirillum indicum S5.</title>
        <authorList>
            <consortium name="US DOE Joint Genome Institute"/>
            <person name="Lucas S."/>
            <person name="Copeland A."/>
            <person name="Lapidus A."/>
            <person name="Cheng J.-F."/>
            <person name="Goodwin L."/>
            <person name="Pitluck S."/>
            <person name="Chertkov O."/>
            <person name="Held B."/>
            <person name="Detter J.C."/>
            <person name="Han C."/>
            <person name="Tapia R."/>
            <person name="Land M."/>
            <person name="Hauser L."/>
            <person name="Kyrpides N."/>
            <person name="Ivanova N."/>
            <person name="Mikhailova N."/>
            <person name="Haggblom M."/>
            <person name="Rauschenbach I."/>
            <person name="Bini E."/>
            <person name="Woyke T."/>
        </authorList>
    </citation>
    <scope>NUCLEOTIDE SEQUENCE [LARGE SCALE GENOMIC DNA]</scope>
    <source>
        <strain evidence="2">ATCC BAA-1389 / DSM 22839 / S5</strain>
    </source>
</reference>
<protein>
    <submittedName>
        <fullName evidence="1">Uncharacterized protein</fullName>
    </submittedName>
</protein>
<evidence type="ECO:0000313" key="1">
    <source>
        <dbReference type="EMBL" id="ADU67019.1"/>
    </source>
</evidence>
<dbReference type="HOGENOM" id="CLU_818104_0_0_0"/>
<keyword evidence="2" id="KW-1185">Reference proteome</keyword>
<dbReference type="Proteomes" id="UP000002572">
    <property type="component" value="Chromosome"/>
</dbReference>
<evidence type="ECO:0000313" key="2">
    <source>
        <dbReference type="Proteomes" id="UP000002572"/>
    </source>
</evidence>
<gene>
    <name evidence="1" type="ordered locus">Selin_2303</name>
</gene>